<evidence type="ECO:0000313" key="2">
    <source>
        <dbReference type="Proteomes" id="UP000193675"/>
    </source>
</evidence>
<organism evidence="1 2">
    <name type="scientific">Pseudomonas putida</name>
    <name type="common">Arthrobacter siderocapsulatus</name>
    <dbReference type="NCBI Taxonomy" id="303"/>
    <lineage>
        <taxon>Bacteria</taxon>
        <taxon>Pseudomonadati</taxon>
        <taxon>Pseudomonadota</taxon>
        <taxon>Gammaproteobacteria</taxon>
        <taxon>Pseudomonadales</taxon>
        <taxon>Pseudomonadaceae</taxon>
        <taxon>Pseudomonas</taxon>
    </lineage>
</organism>
<proteinExistence type="predicted"/>
<evidence type="ECO:0000313" key="1">
    <source>
        <dbReference type="EMBL" id="ORL61533.1"/>
    </source>
</evidence>
<protein>
    <recommendedName>
        <fullName evidence="3">DUF3077 domain-containing protein</fullName>
    </recommendedName>
</protein>
<evidence type="ECO:0008006" key="3">
    <source>
        <dbReference type="Google" id="ProtNLM"/>
    </source>
</evidence>
<gene>
    <name evidence="1" type="ORF">B7H17_20790</name>
</gene>
<name>A0A1X0ZQW6_PSEPU</name>
<reference evidence="1 2" key="1">
    <citation type="submission" date="2017-04" db="EMBL/GenBank/DDBJ databases">
        <title>Presence of VIM-2 positive Pseudomonas species in chickens and their surrounding environment.</title>
        <authorList>
            <person name="Zhang R."/>
        </authorList>
    </citation>
    <scope>NUCLEOTIDE SEQUENCE [LARGE SCALE GENOMIC DNA]</scope>
    <source>
        <strain evidence="1 2">DZ-C18</strain>
    </source>
</reference>
<dbReference type="EMBL" id="NBWC01000033">
    <property type="protein sequence ID" value="ORL61533.1"/>
    <property type="molecule type" value="Genomic_DNA"/>
</dbReference>
<dbReference type="OrthoDB" id="6899489at2"/>
<sequence>MDKEHTTPGIAMLRVSEAIPALMRVMPGIPVSVALEQASIMQDCVRYLTLESALAEQGGSNLMWAAHYLSGMAKALMDDAAEGLEVNGS</sequence>
<accession>A0A1X0ZQW6</accession>
<dbReference type="InterPro" id="IPR021427">
    <property type="entry name" value="DUF3077"/>
</dbReference>
<dbReference type="RefSeq" id="WP_084858467.1">
    <property type="nucleotide sequence ID" value="NZ_JAOTEI010000092.1"/>
</dbReference>
<dbReference type="Proteomes" id="UP000193675">
    <property type="component" value="Unassembled WGS sequence"/>
</dbReference>
<comment type="caution">
    <text evidence="1">The sequence shown here is derived from an EMBL/GenBank/DDBJ whole genome shotgun (WGS) entry which is preliminary data.</text>
</comment>
<dbReference type="AlphaFoldDB" id="A0A1X0ZQW6"/>
<dbReference type="Pfam" id="PF11275">
    <property type="entry name" value="DUF3077"/>
    <property type="match status" value="1"/>
</dbReference>